<protein>
    <submittedName>
        <fullName evidence="1">Uncharacterized protein</fullName>
    </submittedName>
</protein>
<evidence type="ECO:0000313" key="1">
    <source>
        <dbReference type="EMBL" id="RFB99977.1"/>
    </source>
</evidence>
<dbReference type="EMBL" id="NAOO01000004">
    <property type="protein sequence ID" value="RFB99977.1"/>
    <property type="molecule type" value="Genomic_DNA"/>
</dbReference>
<sequence>MTDIEEDQRRRRASEIRSAALAYVRECGRRGEVVDVTEFALRRWPRDGAVKRAIMTQALADDIADGVPVVDVWRRFELLGKIALHLTGASGYQALYDLLERNALSPGFTATQIARWVSEGSLAVERAAEILGVDTNGIQDLVNKAGGRGP</sequence>
<comment type="caution">
    <text evidence="1">The sequence shown here is derived from an EMBL/GenBank/DDBJ whole genome shotgun (WGS) entry which is preliminary data.</text>
</comment>
<proteinExistence type="predicted"/>
<reference evidence="1 2" key="1">
    <citation type="submission" date="2017-03" db="EMBL/GenBank/DDBJ databases">
        <title>Genome analysis of Rhizobial strains effectives or ineffectives for nitrogen fixation isolated from bean seeds.</title>
        <authorList>
            <person name="Peralta H."/>
            <person name="Aguilar-Vera A."/>
            <person name="Mora Y."/>
            <person name="Vargas-Lagunas C."/>
            <person name="Girard L."/>
            <person name="Mora J."/>
        </authorList>
    </citation>
    <scope>NUCLEOTIDE SEQUENCE [LARGE SCALE GENOMIC DNA]</scope>
    <source>
        <strain evidence="1 2">CCGM5</strain>
    </source>
</reference>
<name>A0A3E1BXN9_RHILT</name>
<gene>
    <name evidence="1" type="ORF">B5K10_05590</name>
</gene>
<accession>A0A3E1BXN9</accession>
<dbReference type="Proteomes" id="UP000256748">
    <property type="component" value="Unassembled WGS sequence"/>
</dbReference>
<dbReference type="AlphaFoldDB" id="A0A3E1BXN9"/>
<organism evidence="1 2">
    <name type="scientific">Rhizobium leguminosarum bv. trifolii</name>
    <dbReference type="NCBI Taxonomy" id="386"/>
    <lineage>
        <taxon>Bacteria</taxon>
        <taxon>Pseudomonadati</taxon>
        <taxon>Pseudomonadota</taxon>
        <taxon>Alphaproteobacteria</taxon>
        <taxon>Hyphomicrobiales</taxon>
        <taxon>Rhizobiaceae</taxon>
        <taxon>Rhizobium/Agrobacterium group</taxon>
        <taxon>Rhizobium</taxon>
    </lineage>
</organism>
<dbReference type="RefSeq" id="WP_116272645.1">
    <property type="nucleotide sequence ID" value="NZ_KZ859521.1"/>
</dbReference>
<evidence type="ECO:0000313" key="2">
    <source>
        <dbReference type="Proteomes" id="UP000256748"/>
    </source>
</evidence>